<dbReference type="GO" id="GO:0016989">
    <property type="term" value="F:sigma factor antagonist activity"/>
    <property type="evidence" value="ECO:0007669"/>
    <property type="project" value="TreeGrafter"/>
</dbReference>
<sequence length="342" mass="39798">MQKMNNEQLKNYFLGNCTEEEEGKVKQWIIQNSDSPAFLDAMTLLWDEVPEIRDIEKAQDAYARFVYSLDNKYESLVVSSEMKSNKQKLKRSILWLQRIAAVAVIPLIMFAAYYYNESRQPKNWVEEYVHYADKKHIRLSDNSSVWLNAGSKIIYPEKFDSKKRQIFVSGEVYVDIAKDPSKPFYLSVKDIDIKVLGTKFNVKSYPEETRTEVSLVEGSIDLDFKYNGANHSYSLTPGTSLIFNHASGKVESYSFSSDDYISWSDENAGIYFRNITLEEIALELQRKFDVLIVIRDENLKKELYYASFVNNESLNEILEMLNINKTLKFIRKNNVIDIFPSK</sequence>
<dbReference type="EMBL" id="JACIEP010000004">
    <property type="protein sequence ID" value="MBB4035451.1"/>
    <property type="molecule type" value="Genomic_DNA"/>
</dbReference>
<dbReference type="Pfam" id="PF16344">
    <property type="entry name" value="FecR_C"/>
    <property type="match status" value="1"/>
</dbReference>
<proteinExistence type="predicted"/>
<dbReference type="PANTHER" id="PTHR30273:SF2">
    <property type="entry name" value="PROTEIN FECR"/>
    <property type="match status" value="1"/>
</dbReference>
<feature type="transmembrane region" description="Helical" evidence="1">
    <location>
        <begin position="93"/>
        <end position="115"/>
    </location>
</feature>
<dbReference type="PIRSF" id="PIRSF018266">
    <property type="entry name" value="FecR"/>
    <property type="match status" value="1"/>
</dbReference>
<evidence type="ECO:0000256" key="1">
    <source>
        <dbReference type="SAM" id="Phobius"/>
    </source>
</evidence>
<dbReference type="Gene3D" id="2.60.120.1440">
    <property type="match status" value="1"/>
</dbReference>
<dbReference type="RefSeq" id="WP_183306392.1">
    <property type="nucleotide sequence ID" value="NZ_JACIEP010000004.1"/>
</dbReference>
<gene>
    <name evidence="4" type="ORF">GGR21_001344</name>
</gene>
<accession>A0A840CJV0</accession>
<dbReference type="PANTHER" id="PTHR30273">
    <property type="entry name" value="PERIPLASMIC SIGNAL SENSOR AND SIGMA FACTOR ACTIVATOR FECR-RELATED"/>
    <property type="match status" value="1"/>
</dbReference>
<organism evidence="4 5">
    <name type="scientific">Dysgonomonas hofstadii</name>
    <dbReference type="NCBI Taxonomy" id="637886"/>
    <lineage>
        <taxon>Bacteria</taxon>
        <taxon>Pseudomonadati</taxon>
        <taxon>Bacteroidota</taxon>
        <taxon>Bacteroidia</taxon>
        <taxon>Bacteroidales</taxon>
        <taxon>Dysgonomonadaceae</taxon>
        <taxon>Dysgonomonas</taxon>
    </lineage>
</organism>
<dbReference type="InterPro" id="IPR012373">
    <property type="entry name" value="Ferrdict_sens_TM"/>
</dbReference>
<dbReference type="Proteomes" id="UP000555103">
    <property type="component" value="Unassembled WGS sequence"/>
</dbReference>
<dbReference type="AlphaFoldDB" id="A0A840CJV0"/>
<feature type="domain" description="FecR protein" evidence="2">
    <location>
        <begin position="134"/>
        <end position="220"/>
    </location>
</feature>
<dbReference type="InterPro" id="IPR032508">
    <property type="entry name" value="FecR_C"/>
</dbReference>
<keyword evidence="1" id="KW-1133">Transmembrane helix</keyword>
<reference evidence="4 5" key="1">
    <citation type="submission" date="2020-08" db="EMBL/GenBank/DDBJ databases">
        <title>Genomic Encyclopedia of Type Strains, Phase IV (KMG-IV): sequencing the most valuable type-strain genomes for metagenomic binning, comparative biology and taxonomic classification.</title>
        <authorList>
            <person name="Goeker M."/>
        </authorList>
    </citation>
    <scope>NUCLEOTIDE SEQUENCE [LARGE SCALE GENOMIC DNA]</scope>
    <source>
        <strain evidence="4 5">DSM 104969</strain>
    </source>
</reference>
<keyword evidence="1" id="KW-0472">Membrane</keyword>
<name>A0A840CJV0_9BACT</name>
<evidence type="ECO:0000313" key="5">
    <source>
        <dbReference type="Proteomes" id="UP000555103"/>
    </source>
</evidence>
<dbReference type="Gene3D" id="3.55.50.30">
    <property type="match status" value="1"/>
</dbReference>
<dbReference type="InterPro" id="IPR006860">
    <property type="entry name" value="FecR"/>
</dbReference>
<keyword evidence="1" id="KW-0812">Transmembrane</keyword>
<evidence type="ECO:0000313" key="4">
    <source>
        <dbReference type="EMBL" id="MBB4035451.1"/>
    </source>
</evidence>
<comment type="caution">
    <text evidence="4">The sequence shown here is derived from an EMBL/GenBank/DDBJ whole genome shotgun (WGS) entry which is preliminary data.</text>
</comment>
<protein>
    <submittedName>
        <fullName evidence="4">Ferric-dicitrate binding protein FerR (Iron transport regulator)</fullName>
    </submittedName>
</protein>
<dbReference type="Pfam" id="PF04773">
    <property type="entry name" value="FecR"/>
    <property type="match status" value="1"/>
</dbReference>
<evidence type="ECO:0000259" key="2">
    <source>
        <dbReference type="Pfam" id="PF04773"/>
    </source>
</evidence>
<evidence type="ECO:0000259" key="3">
    <source>
        <dbReference type="Pfam" id="PF16344"/>
    </source>
</evidence>
<keyword evidence="5" id="KW-1185">Reference proteome</keyword>
<feature type="domain" description="Protein FecR C-terminal" evidence="3">
    <location>
        <begin position="270"/>
        <end position="336"/>
    </location>
</feature>